<gene>
    <name evidence="1" type="ORF">SLEP1_g39021</name>
</gene>
<sequence>MFIESIYVMFIYDTDEAVQHGRAVFDGTDSLLPEVKEHIFWSVLEWRPSKHALGLNLPVLN</sequence>
<protein>
    <submittedName>
        <fullName evidence="1">Uncharacterized protein</fullName>
    </submittedName>
</protein>
<reference evidence="1 2" key="1">
    <citation type="journal article" date="2021" name="Commun. Biol.">
        <title>The genome of Shorea leprosula (Dipterocarpaceae) highlights the ecological relevance of drought in aseasonal tropical rainforests.</title>
        <authorList>
            <person name="Ng K.K.S."/>
            <person name="Kobayashi M.J."/>
            <person name="Fawcett J.A."/>
            <person name="Hatakeyama M."/>
            <person name="Paape T."/>
            <person name="Ng C.H."/>
            <person name="Ang C.C."/>
            <person name="Tnah L.H."/>
            <person name="Lee C.T."/>
            <person name="Nishiyama T."/>
            <person name="Sese J."/>
            <person name="O'Brien M.J."/>
            <person name="Copetti D."/>
            <person name="Mohd Noor M.I."/>
            <person name="Ong R.C."/>
            <person name="Putra M."/>
            <person name="Sireger I.Z."/>
            <person name="Indrioko S."/>
            <person name="Kosugi Y."/>
            <person name="Izuno A."/>
            <person name="Isagi Y."/>
            <person name="Lee S.L."/>
            <person name="Shimizu K.K."/>
        </authorList>
    </citation>
    <scope>NUCLEOTIDE SEQUENCE [LARGE SCALE GENOMIC DNA]</scope>
    <source>
        <strain evidence="1">214</strain>
    </source>
</reference>
<accession>A0AAV5KZM8</accession>
<evidence type="ECO:0000313" key="2">
    <source>
        <dbReference type="Proteomes" id="UP001054252"/>
    </source>
</evidence>
<comment type="caution">
    <text evidence="1">The sequence shown here is derived from an EMBL/GenBank/DDBJ whole genome shotgun (WGS) entry which is preliminary data.</text>
</comment>
<proteinExistence type="predicted"/>
<organism evidence="1 2">
    <name type="scientific">Rubroshorea leprosula</name>
    <dbReference type="NCBI Taxonomy" id="152421"/>
    <lineage>
        <taxon>Eukaryota</taxon>
        <taxon>Viridiplantae</taxon>
        <taxon>Streptophyta</taxon>
        <taxon>Embryophyta</taxon>
        <taxon>Tracheophyta</taxon>
        <taxon>Spermatophyta</taxon>
        <taxon>Magnoliopsida</taxon>
        <taxon>eudicotyledons</taxon>
        <taxon>Gunneridae</taxon>
        <taxon>Pentapetalae</taxon>
        <taxon>rosids</taxon>
        <taxon>malvids</taxon>
        <taxon>Malvales</taxon>
        <taxon>Dipterocarpaceae</taxon>
        <taxon>Rubroshorea</taxon>
    </lineage>
</organism>
<evidence type="ECO:0000313" key="1">
    <source>
        <dbReference type="EMBL" id="GKV30176.1"/>
    </source>
</evidence>
<dbReference type="EMBL" id="BPVZ01000085">
    <property type="protein sequence ID" value="GKV30176.1"/>
    <property type="molecule type" value="Genomic_DNA"/>
</dbReference>
<dbReference type="AlphaFoldDB" id="A0AAV5KZM8"/>
<name>A0AAV5KZM8_9ROSI</name>
<keyword evidence="2" id="KW-1185">Reference proteome</keyword>
<dbReference type="Proteomes" id="UP001054252">
    <property type="component" value="Unassembled WGS sequence"/>
</dbReference>